<sequence>MFLLDRLSLYTNQCSPVDMKNKVIILISFLLLNLPAVLYAGNIDVKQSVWNGHVRYDFTFDGSHATIVCPDSVISGKPWIWRPAFFGAFPSVDKALLKKGFHVVFYDMTHRYGSPQAVEQGRKFYDYLLSAWHFSPKVTLEGFSRGGYYALNWAIANPDKVACLYLDNPVCDMFSWPGEKSKLWNDFLKEWGMTSVDKDNFKGNPLDNLAPLASQQVPVIAVCGDSDRVVPFRDNMKLIRDRYQQLGAPVELIIKPGADHHPHSLENPEPVVDFICRNQPDYQEKQYLNERGTLKNSFIRFEKERKGRVAFLGGSITEMRGWRELTKDYLRRRFPFTEFEFIDAGISSTGTTPHSYRFEQDVLRHGDIDLLFVEAAVNDHGNYFCAIDQVRGMEGIVRHALLANPSTDIVMLHFIHTLFLEMYPKGRVPDVILNHERVANYYLIPSVHLAHEVSDRIAAGEFDWEQFGGIHPAEPGHKIYAASLAHLLDKMWSRVSVSDAVEAHSVPEPPLDVNSYYNASFADISQVKLSKGWEHIASWKPDNGAHTRKGFVNVPMLYSNTINSTFSFSFKGRAVGLFCVCGPFSGTLEYSVDNAPYKKLDTYTEWSKNLYIPWAYVLEAELDPEREHKLTVRISKEKNKNSKGHECVIRNILINQ</sequence>
<organism evidence="3 4">
    <name type="scientific">Bacteroides nordii</name>
    <dbReference type="NCBI Taxonomy" id="291645"/>
    <lineage>
        <taxon>Bacteria</taxon>
        <taxon>Pseudomonadati</taxon>
        <taxon>Bacteroidota</taxon>
        <taxon>Bacteroidia</taxon>
        <taxon>Bacteroidales</taxon>
        <taxon>Bacteroidaceae</taxon>
        <taxon>Bacteroides</taxon>
    </lineage>
</organism>
<keyword evidence="3" id="KW-0378">Hydrolase</keyword>
<dbReference type="InterPro" id="IPR001375">
    <property type="entry name" value="Peptidase_S9_cat"/>
</dbReference>
<dbReference type="InterPro" id="IPR013830">
    <property type="entry name" value="SGNH_hydro"/>
</dbReference>
<dbReference type="Gene3D" id="2.60.120.260">
    <property type="entry name" value="Galactose-binding domain-like"/>
    <property type="match status" value="1"/>
</dbReference>
<accession>A0A413VNB2</accession>
<dbReference type="PANTHER" id="PTHR34407:SF1">
    <property type="entry name" value="SGNH HYDROLASE-TYPE ESTERASE DOMAIN-CONTAINING PROTEIN"/>
    <property type="match status" value="1"/>
</dbReference>
<dbReference type="Gene3D" id="3.40.50.1820">
    <property type="entry name" value="alpha/beta hydrolase"/>
    <property type="match status" value="1"/>
</dbReference>
<dbReference type="EMBL" id="QSGO01000007">
    <property type="protein sequence ID" value="RHB35085.1"/>
    <property type="molecule type" value="Genomic_DNA"/>
</dbReference>
<dbReference type="SUPFAM" id="SSF53474">
    <property type="entry name" value="alpha/beta-Hydrolases"/>
    <property type="match status" value="1"/>
</dbReference>
<dbReference type="Gene3D" id="3.40.50.1110">
    <property type="entry name" value="SGNH hydrolase"/>
    <property type="match status" value="1"/>
</dbReference>
<dbReference type="Pfam" id="PF13472">
    <property type="entry name" value="Lipase_GDSL_2"/>
    <property type="match status" value="1"/>
</dbReference>
<feature type="domain" description="SGNH hydrolase-type esterase" evidence="2">
    <location>
        <begin position="311"/>
        <end position="479"/>
    </location>
</feature>
<evidence type="ECO:0000259" key="2">
    <source>
        <dbReference type="Pfam" id="PF13472"/>
    </source>
</evidence>
<protein>
    <submittedName>
        <fullName evidence="3">SGNH/GDSL hydrolase family protein</fullName>
    </submittedName>
</protein>
<dbReference type="GO" id="GO:0006508">
    <property type="term" value="P:proteolysis"/>
    <property type="evidence" value="ECO:0007669"/>
    <property type="project" value="InterPro"/>
</dbReference>
<dbReference type="AlphaFoldDB" id="A0A413VNB2"/>
<reference evidence="3 4" key="1">
    <citation type="submission" date="2018-08" db="EMBL/GenBank/DDBJ databases">
        <title>A genome reference for cultivated species of the human gut microbiota.</title>
        <authorList>
            <person name="Zou Y."/>
            <person name="Xue W."/>
            <person name="Luo G."/>
        </authorList>
    </citation>
    <scope>NUCLEOTIDE SEQUENCE [LARGE SCALE GENOMIC DNA]</scope>
    <source>
        <strain evidence="3 4">AM40-30BH</strain>
    </source>
</reference>
<evidence type="ECO:0000313" key="4">
    <source>
        <dbReference type="Proteomes" id="UP000284379"/>
    </source>
</evidence>
<evidence type="ECO:0000313" key="3">
    <source>
        <dbReference type="EMBL" id="RHB35085.1"/>
    </source>
</evidence>
<dbReference type="SUPFAM" id="SSF52266">
    <property type="entry name" value="SGNH hydrolase"/>
    <property type="match status" value="1"/>
</dbReference>
<dbReference type="PANTHER" id="PTHR34407">
    <property type="entry name" value="EXPRESSED PROTEIN"/>
    <property type="match status" value="1"/>
</dbReference>
<dbReference type="CDD" id="cd00229">
    <property type="entry name" value="SGNH_hydrolase"/>
    <property type="match status" value="1"/>
</dbReference>
<feature type="domain" description="Peptidase S9 prolyl oligopeptidase catalytic" evidence="1">
    <location>
        <begin position="135"/>
        <end position="261"/>
    </location>
</feature>
<dbReference type="GO" id="GO:0016788">
    <property type="term" value="F:hydrolase activity, acting on ester bonds"/>
    <property type="evidence" value="ECO:0007669"/>
    <property type="project" value="UniProtKB-ARBA"/>
</dbReference>
<dbReference type="GO" id="GO:0008236">
    <property type="term" value="F:serine-type peptidase activity"/>
    <property type="evidence" value="ECO:0007669"/>
    <property type="project" value="InterPro"/>
</dbReference>
<dbReference type="InterPro" id="IPR036514">
    <property type="entry name" value="SGNH_hydro_sf"/>
</dbReference>
<gene>
    <name evidence="3" type="ORF">DW888_11625</name>
</gene>
<evidence type="ECO:0000259" key="1">
    <source>
        <dbReference type="Pfam" id="PF00326"/>
    </source>
</evidence>
<name>A0A413VNB2_9BACE</name>
<dbReference type="InterPro" id="IPR029058">
    <property type="entry name" value="AB_hydrolase_fold"/>
</dbReference>
<dbReference type="Pfam" id="PF00326">
    <property type="entry name" value="Peptidase_S9"/>
    <property type="match status" value="1"/>
</dbReference>
<comment type="caution">
    <text evidence="3">The sequence shown here is derived from an EMBL/GenBank/DDBJ whole genome shotgun (WGS) entry which is preliminary data.</text>
</comment>
<dbReference type="Proteomes" id="UP000284379">
    <property type="component" value="Unassembled WGS sequence"/>
</dbReference>
<proteinExistence type="predicted"/>